<accession>A0ABV4EEN2</accession>
<evidence type="ECO:0000313" key="2">
    <source>
        <dbReference type="Proteomes" id="UP001565243"/>
    </source>
</evidence>
<evidence type="ECO:0000313" key="1">
    <source>
        <dbReference type="EMBL" id="MEY8773396.1"/>
    </source>
</evidence>
<keyword evidence="2" id="KW-1185">Reference proteome</keyword>
<organism evidence="1 2">
    <name type="scientific">Erwinia aeris</name>
    <dbReference type="NCBI Taxonomy" id="3239803"/>
    <lineage>
        <taxon>Bacteria</taxon>
        <taxon>Pseudomonadati</taxon>
        <taxon>Pseudomonadota</taxon>
        <taxon>Gammaproteobacteria</taxon>
        <taxon>Enterobacterales</taxon>
        <taxon>Erwiniaceae</taxon>
        <taxon>Erwinia</taxon>
    </lineage>
</organism>
<protein>
    <submittedName>
        <fullName evidence="1">Uncharacterized protein</fullName>
    </submittedName>
</protein>
<dbReference type="EMBL" id="JBGFFX010000024">
    <property type="protein sequence ID" value="MEY8773396.1"/>
    <property type="molecule type" value="Genomic_DNA"/>
</dbReference>
<reference evidence="1 2" key="1">
    <citation type="submission" date="2024-07" db="EMBL/GenBank/DDBJ databases">
        <authorList>
            <person name="Hebao G."/>
        </authorList>
    </citation>
    <scope>NUCLEOTIDE SEQUENCE [LARGE SCALE GENOMIC DNA]</scope>
    <source>
        <strain evidence="1 2">ACCC 02193</strain>
    </source>
</reference>
<proteinExistence type="predicted"/>
<dbReference type="Proteomes" id="UP001565243">
    <property type="component" value="Unassembled WGS sequence"/>
</dbReference>
<sequence length="106" mass="11310">MNNTLNEIPADELLIGLVLFGVEASSAATATAKEQRIAINALFDGLLSDMPKKKRRAHISNVTDALVSNGALRVNPTSQRLAFHNVAGPFTQSLAKIKAALAEELK</sequence>
<name>A0ABV4EEN2_9GAMM</name>
<dbReference type="RefSeq" id="WP_369897029.1">
    <property type="nucleotide sequence ID" value="NZ_JBGFFX010000024.1"/>
</dbReference>
<gene>
    <name evidence="1" type="ORF">AB6T85_23615</name>
</gene>
<comment type="caution">
    <text evidence="1">The sequence shown here is derived from an EMBL/GenBank/DDBJ whole genome shotgun (WGS) entry which is preliminary data.</text>
</comment>